<dbReference type="OrthoDB" id="194443at2759"/>
<evidence type="ECO:0000259" key="1">
    <source>
        <dbReference type="PROSITE" id="PS50097"/>
    </source>
</evidence>
<dbReference type="SMART" id="SM00225">
    <property type="entry name" value="BTB"/>
    <property type="match status" value="1"/>
</dbReference>
<dbReference type="PROSITE" id="PS50097">
    <property type="entry name" value="BTB"/>
    <property type="match status" value="1"/>
</dbReference>
<dbReference type="CDD" id="cd18186">
    <property type="entry name" value="BTB_POZ_ZBTB_KLHL-like"/>
    <property type="match status" value="1"/>
</dbReference>
<dbReference type="PANTHER" id="PTHR47843:SF2">
    <property type="entry name" value="BTB DOMAIN-CONTAINING PROTEIN"/>
    <property type="match status" value="1"/>
</dbReference>
<proteinExistence type="predicted"/>
<reference evidence="2 3" key="1">
    <citation type="journal article" date="2016" name="Nat. Commun.">
        <title>Ectomycorrhizal ecology is imprinted in the genome of the dominant symbiotic fungus Cenococcum geophilum.</title>
        <authorList>
            <consortium name="DOE Joint Genome Institute"/>
            <person name="Peter M."/>
            <person name="Kohler A."/>
            <person name="Ohm R.A."/>
            <person name="Kuo A."/>
            <person name="Krutzmann J."/>
            <person name="Morin E."/>
            <person name="Arend M."/>
            <person name="Barry K.W."/>
            <person name="Binder M."/>
            <person name="Choi C."/>
            <person name="Clum A."/>
            <person name="Copeland A."/>
            <person name="Grisel N."/>
            <person name="Haridas S."/>
            <person name="Kipfer T."/>
            <person name="LaButti K."/>
            <person name="Lindquist E."/>
            <person name="Lipzen A."/>
            <person name="Maire R."/>
            <person name="Meier B."/>
            <person name="Mihaltcheva S."/>
            <person name="Molinier V."/>
            <person name="Murat C."/>
            <person name="Poggeler S."/>
            <person name="Quandt C.A."/>
            <person name="Sperisen C."/>
            <person name="Tritt A."/>
            <person name="Tisserant E."/>
            <person name="Crous P.W."/>
            <person name="Henrissat B."/>
            <person name="Nehls U."/>
            <person name="Egli S."/>
            <person name="Spatafora J.W."/>
            <person name="Grigoriev I.V."/>
            <person name="Martin F.M."/>
        </authorList>
    </citation>
    <scope>NUCLEOTIDE SEQUENCE [LARGE SCALE GENOMIC DNA]</scope>
    <source>
        <strain evidence="2 3">CBS 459.81</strain>
    </source>
</reference>
<organism evidence="2 3">
    <name type="scientific">Lepidopterella palustris CBS 459.81</name>
    <dbReference type="NCBI Taxonomy" id="1314670"/>
    <lineage>
        <taxon>Eukaryota</taxon>
        <taxon>Fungi</taxon>
        <taxon>Dikarya</taxon>
        <taxon>Ascomycota</taxon>
        <taxon>Pezizomycotina</taxon>
        <taxon>Dothideomycetes</taxon>
        <taxon>Pleosporomycetidae</taxon>
        <taxon>Mytilinidiales</taxon>
        <taxon>Argynnaceae</taxon>
        <taxon>Lepidopterella</taxon>
    </lineage>
</organism>
<dbReference type="Pfam" id="PF00651">
    <property type="entry name" value="BTB"/>
    <property type="match status" value="1"/>
</dbReference>
<sequence>MTCSSAIPLPTAYTRAGSQSFSLRAQFKTFTATVELLVGPKAVRFLVHRELLTHHSPFFAAALNGSFAEGLSQSIKLREEPLDVFELFICWLYTSTLDPIFFKDGKPAYYTLLNVYALADRLAVERLRNHTIDQIAELAEQTNCVPTPSDTHILYETIRDSAPLRSLVLDLFAFKKTDKLLAEHPDDWHPSFLRDLAVLLKRPSEAAMLRHSFRPWQAAWPPLARGCEGCGRVIDTGGQNARTCVGCSRPFCQPCALLGKGRAEWEAGEEVCRPWKGARCRLYHEHAETEKCGVSALG</sequence>
<dbReference type="AlphaFoldDB" id="A0A8E2J8P8"/>
<evidence type="ECO:0000313" key="3">
    <source>
        <dbReference type="Proteomes" id="UP000250266"/>
    </source>
</evidence>
<dbReference type="PANTHER" id="PTHR47843">
    <property type="entry name" value="BTB DOMAIN-CONTAINING PROTEIN-RELATED"/>
    <property type="match status" value="1"/>
</dbReference>
<dbReference type="Gene3D" id="3.30.710.10">
    <property type="entry name" value="Potassium Channel Kv1.1, Chain A"/>
    <property type="match status" value="1"/>
</dbReference>
<dbReference type="SUPFAM" id="SSF54695">
    <property type="entry name" value="POZ domain"/>
    <property type="match status" value="1"/>
</dbReference>
<feature type="domain" description="BTB" evidence="1">
    <location>
        <begin position="32"/>
        <end position="98"/>
    </location>
</feature>
<name>A0A8E2J8P8_9PEZI</name>
<dbReference type="EMBL" id="KV745786">
    <property type="protein sequence ID" value="OCK73412.1"/>
    <property type="molecule type" value="Genomic_DNA"/>
</dbReference>
<dbReference type="Proteomes" id="UP000250266">
    <property type="component" value="Unassembled WGS sequence"/>
</dbReference>
<dbReference type="InterPro" id="IPR000210">
    <property type="entry name" value="BTB/POZ_dom"/>
</dbReference>
<gene>
    <name evidence="2" type="ORF">K432DRAFT_387411</name>
</gene>
<protein>
    <recommendedName>
        <fullName evidence="1">BTB domain-containing protein</fullName>
    </recommendedName>
</protein>
<dbReference type="InterPro" id="IPR011333">
    <property type="entry name" value="SKP1/BTB/POZ_sf"/>
</dbReference>
<evidence type="ECO:0000313" key="2">
    <source>
        <dbReference type="EMBL" id="OCK73412.1"/>
    </source>
</evidence>
<keyword evidence="3" id="KW-1185">Reference proteome</keyword>
<accession>A0A8E2J8P8</accession>